<feature type="transmembrane region" description="Helical" evidence="9">
    <location>
        <begin position="860"/>
        <end position="885"/>
    </location>
</feature>
<dbReference type="Pfam" id="PF18139">
    <property type="entry name" value="LSDAT_euk"/>
    <property type="match status" value="1"/>
</dbReference>
<feature type="transmembrane region" description="Helical" evidence="9">
    <location>
        <begin position="722"/>
        <end position="746"/>
    </location>
</feature>
<evidence type="ECO:0000313" key="13">
    <source>
        <dbReference type="EMBL" id="CAF0862830.1"/>
    </source>
</evidence>
<accession>A0A813X3W8</accession>
<keyword evidence="5" id="KW-0406">Ion transport</keyword>
<dbReference type="PANTHER" id="PTHR13800:SF12">
    <property type="entry name" value="TRANSIENT RECEPTOR POTENTIAL CATION CHANNEL SUBFAMILY M MEMBER-LIKE 2"/>
    <property type="match status" value="1"/>
</dbReference>
<keyword evidence="15" id="KW-1185">Reference proteome</keyword>
<feature type="domain" description="TRPM-like" evidence="12">
    <location>
        <begin position="411"/>
        <end position="520"/>
    </location>
</feature>
<evidence type="ECO:0000256" key="7">
    <source>
        <dbReference type="ARBA" id="ARBA00023303"/>
    </source>
</evidence>
<organism evidence="13 15">
    <name type="scientific">Didymodactylos carnosus</name>
    <dbReference type="NCBI Taxonomy" id="1234261"/>
    <lineage>
        <taxon>Eukaryota</taxon>
        <taxon>Metazoa</taxon>
        <taxon>Spiralia</taxon>
        <taxon>Gnathifera</taxon>
        <taxon>Rotifera</taxon>
        <taxon>Eurotatoria</taxon>
        <taxon>Bdelloidea</taxon>
        <taxon>Philodinida</taxon>
        <taxon>Philodinidae</taxon>
        <taxon>Didymodactylos</taxon>
    </lineage>
</organism>
<evidence type="ECO:0008006" key="16">
    <source>
        <dbReference type="Google" id="ProtNLM"/>
    </source>
</evidence>
<name>A0A813X3W8_9BILA</name>
<evidence type="ECO:0000313" key="14">
    <source>
        <dbReference type="EMBL" id="CAF3650441.1"/>
    </source>
</evidence>
<sequence length="1117" mass="129120">MKPKLVKAFRQGLLKIASTTGAWIITGGMNTGIMKLVGEIIQINHYRSKPIHVIGIATWGCVSGREALDVKGQIVQYTKSRSEEKGEAPLDSKHTEFIFVDDGTTHKYGGEIQFRARLEQAISGGFFTSNRVPTLSQQNSTGTASLRPEKFDPVPVVLLVVEGGPNTVITVHEAVVQNNIPAVLFELKSLSDLIQKRKEELKHLLKEELKEELRAFADKKNTDYFQLVYECVDQRFHFLNIVSLNARSPVEPDIDLAILQALLNATNISEPGKGSVERKREQLLLALEWNRVDIAKQFIMTNDEDWLKINLNALFLTALERNQPAFVRLFLDHDFSLTVLFHDNSNLLDLYTKMDFQINPQSTDPLRTIYSQCLKPQIGDFFEIEAVLKPYTSEHDNYDNSVNCACLTTSTYMDVDKELFIWSVLSGKHEFAMLFWSRSKNKICAALLAVRLYTVRKEIDPIFLEYAKEFEKLAVNVLDLFYKQNPIECKSAITRQIPAFGNVAWIQMAVCAEAKFFIAHKAVQDVLNDIWYGGIDTEKCSDGTIILSSFMLLLSGFYLKYHDDSKKFDSNRPNESHSRSFPHGNKSRSMIDKIKTKIGTFFSNILNFVRAPYVKCLYNLYFHVGFLMLFSYVMLCDFFPIRQFDGDIYCPPTKIDKDHINTNDNDSKLFGDSNIKKAYEFGKRFGIQPPEILLVIWIFTLLCEEIRQLFSMESRTIRGRIISYISVIWNKIDVLALLLFLIGFILRLIPVEGCFCAARIILSIDLSIWYMRTLDIFAAVKRLGPKLVMISEMVHDLKFFVMMLTVFILAFGVSSYGLIYGVQPFSWHLPRKVFHIAYWQIFGELKILDEFEESYRATGYAVFILLAAYMAIASILLVNLLIAMFSNTFDRLHTNTDRIWKSQRYLLVCEYLTRPSLPPPLIIFSHLWRILLCILTKCFKIKRFIKIYENHVDRTKKKLKKSLTEKLVIDIESIEDARGDEAYFNHLKTHRKMMDINDVEEDRANTPQEIAVNRIKILENKMQLIQTQQSHMMEYLEYLMDGLKTLGGDKIKMPEKHRFDLDEPSNRRRMSSKQDSIEYDRRRSSVDNDQSLVVLLRRRYFAIPEVNIIKFEICQHA</sequence>
<reference evidence="13" key="1">
    <citation type="submission" date="2021-02" db="EMBL/GenBank/DDBJ databases">
        <authorList>
            <person name="Nowell W R."/>
        </authorList>
    </citation>
    <scope>NUCLEOTIDE SEQUENCE</scope>
</reference>
<proteinExistence type="predicted"/>
<evidence type="ECO:0000256" key="8">
    <source>
        <dbReference type="SAM" id="MobiDB-lite"/>
    </source>
</evidence>
<comment type="subcellular location">
    <subcellularLocation>
        <location evidence="1">Membrane</location>
        <topology evidence="1">Multi-pass membrane protein</topology>
    </subcellularLocation>
</comment>
<evidence type="ECO:0000256" key="3">
    <source>
        <dbReference type="ARBA" id="ARBA00022692"/>
    </source>
</evidence>
<evidence type="ECO:0000256" key="9">
    <source>
        <dbReference type="SAM" id="Phobius"/>
    </source>
</evidence>
<feature type="transmembrane region" description="Helical" evidence="9">
    <location>
        <begin position="616"/>
        <end position="635"/>
    </location>
</feature>
<dbReference type="OrthoDB" id="310870at2759"/>
<keyword evidence="7" id="KW-0407">Ion channel</keyword>
<feature type="region of interest" description="Disordered" evidence="8">
    <location>
        <begin position="1055"/>
        <end position="1082"/>
    </location>
</feature>
<evidence type="ECO:0000256" key="5">
    <source>
        <dbReference type="ARBA" id="ARBA00023065"/>
    </source>
</evidence>
<evidence type="ECO:0000259" key="12">
    <source>
        <dbReference type="Pfam" id="PF25508"/>
    </source>
</evidence>
<dbReference type="AlphaFoldDB" id="A0A813X3W8"/>
<dbReference type="Pfam" id="PF25508">
    <property type="entry name" value="TRPM2"/>
    <property type="match status" value="2"/>
</dbReference>
<dbReference type="GO" id="GO:0005886">
    <property type="term" value="C:plasma membrane"/>
    <property type="evidence" value="ECO:0007669"/>
    <property type="project" value="TreeGrafter"/>
</dbReference>
<dbReference type="InterPro" id="IPR050927">
    <property type="entry name" value="TRPM"/>
</dbReference>
<keyword evidence="2" id="KW-0813">Transport</keyword>
<gene>
    <name evidence="13" type="ORF">GPM918_LOCUS6680</name>
    <name evidence="14" type="ORF">SRO942_LOCUS6680</name>
</gene>
<evidence type="ECO:0000256" key="2">
    <source>
        <dbReference type="ARBA" id="ARBA00022448"/>
    </source>
</evidence>
<dbReference type="Pfam" id="PF00520">
    <property type="entry name" value="Ion_trans"/>
    <property type="match status" value="1"/>
</dbReference>
<evidence type="ECO:0000256" key="6">
    <source>
        <dbReference type="ARBA" id="ARBA00023136"/>
    </source>
</evidence>
<keyword evidence="6 9" id="KW-0472">Membrane</keyword>
<keyword evidence="4 9" id="KW-1133">Transmembrane helix</keyword>
<dbReference type="EMBL" id="CAJOBC010001041">
    <property type="protein sequence ID" value="CAF3650441.1"/>
    <property type="molecule type" value="Genomic_DNA"/>
</dbReference>
<evidence type="ECO:0000259" key="10">
    <source>
        <dbReference type="Pfam" id="PF00520"/>
    </source>
</evidence>
<dbReference type="Proteomes" id="UP000663829">
    <property type="component" value="Unassembled WGS sequence"/>
</dbReference>
<dbReference type="InterPro" id="IPR057366">
    <property type="entry name" value="TRPM-like"/>
</dbReference>
<feature type="transmembrane region" description="Helical" evidence="9">
    <location>
        <begin position="799"/>
        <end position="820"/>
    </location>
</feature>
<dbReference type="InterPro" id="IPR005821">
    <property type="entry name" value="Ion_trans_dom"/>
</dbReference>
<comment type="caution">
    <text evidence="13">The sequence shown here is derived from an EMBL/GenBank/DDBJ whole genome shotgun (WGS) entry which is preliminary data.</text>
</comment>
<evidence type="ECO:0000259" key="11">
    <source>
        <dbReference type="Pfam" id="PF18139"/>
    </source>
</evidence>
<protein>
    <recommendedName>
        <fullName evidence="16">Transient receptor potential cation channel subfamily M member 3</fullName>
    </recommendedName>
</protein>
<evidence type="ECO:0000313" key="15">
    <source>
        <dbReference type="Proteomes" id="UP000663829"/>
    </source>
</evidence>
<feature type="domain" description="Ion transport" evidence="10">
    <location>
        <begin position="691"/>
        <end position="895"/>
    </location>
</feature>
<dbReference type="GO" id="GO:0099604">
    <property type="term" value="F:ligand-gated calcium channel activity"/>
    <property type="evidence" value="ECO:0007669"/>
    <property type="project" value="TreeGrafter"/>
</dbReference>
<feature type="domain" description="TRPM SLOG" evidence="11">
    <location>
        <begin position="1"/>
        <end position="213"/>
    </location>
</feature>
<feature type="domain" description="TRPM-like" evidence="12">
    <location>
        <begin position="299"/>
        <end position="355"/>
    </location>
</feature>
<dbReference type="InterPro" id="IPR041491">
    <property type="entry name" value="TRPM_SLOG"/>
</dbReference>
<dbReference type="Proteomes" id="UP000681722">
    <property type="component" value="Unassembled WGS sequence"/>
</dbReference>
<dbReference type="EMBL" id="CAJNOQ010001041">
    <property type="protein sequence ID" value="CAF0862830.1"/>
    <property type="molecule type" value="Genomic_DNA"/>
</dbReference>
<keyword evidence="3 9" id="KW-0812">Transmembrane</keyword>
<dbReference type="PANTHER" id="PTHR13800">
    <property type="entry name" value="TRANSIENT RECEPTOR POTENTIAL CATION CHANNEL, SUBFAMILY M, MEMBER 6"/>
    <property type="match status" value="1"/>
</dbReference>
<feature type="compositionally biased region" description="Basic and acidic residues" evidence="8">
    <location>
        <begin position="1055"/>
        <end position="1066"/>
    </location>
</feature>
<evidence type="ECO:0000256" key="4">
    <source>
        <dbReference type="ARBA" id="ARBA00022989"/>
    </source>
</evidence>
<evidence type="ECO:0000256" key="1">
    <source>
        <dbReference type="ARBA" id="ARBA00004141"/>
    </source>
</evidence>